<protein>
    <recommendedName>
        <fullName evidence="3">CheW-like domain-containing protein</fullName>
    </recommendedName>
</protein>
<dbReference type="EMBL" id="JAAEHK010000001">
    <property type="protein sequence ID" value="NDL69212.1"/>
    <property type="molecule type" value="Genomic_DNA"/>
</dbReference>
<gene>
    <name evidence="1" type="ORF">GPL32_01655</name>
</gene>
<dbReference type="RefSeq" id="WP_162217146.1">
    <property type="nucleotide sequence ID" value="NZ_JAAEHK010000001.1"/>
</dbReference>
<accession>A0A7C9NPY3</accession>
<proteinExistence type="predicted"/>
<evidence type="ECO:0000313" key="1">
    <source>
        <dbReference type="EMBL" id="NDL69212.1"/>
    </source>
</evidence>
<dbReference type="OrthoDB" id="6163682at2"/>
<organism evidence="1 2">
    <name type="scientific">Vreelandella alkaliphila</name>
    <dbReference type="NCBI Taxonomy" id="272774"/>
    <lineage>
        <taxon>Bacteria</taxon>
        <taxon>Pseudomonadati</taxon>
        <taxon>Pseudomonadota</taxon>
        <taxon>Gammaproteobacteria</taxon>
        <taxon>Oceanospirillales</taxon>
        <taxon>Halomonadaceae</taxon>
        <taxon>Vreelandella</taxon>
    </lineage>
</organism>
<reference evidence="1 2" key="1">
    <citation type="submission" date="2020-01" db="EMBL/GenBank/DDBJ databases">
        <title>Whole genome sequencing of Halomonas alkaliphila strain LS44.</title>
        <authorList>
            <person name="Kumar S."/>
            <person name="Paul D."/>
            <person name="Shouche Y."/>
            <person name="Suryavanshi M.V."/>
        </authorList>
    </citation>
    <scope>NUCLEOTIDE SEQUENCE [LARGE SCALE GENOMIC DNA]</scope>
    <source>
        <strain evidence="1 2">LS44</strain>
    </source>
</reference>
<evidence type="ECO:0008006" key="3">
    <source>
        <dbReference type="Google" id="ProtNLM"/>
    </source>
</evidence>
<name>A0A7C9NPY3_9GAMM</name>
<dbReference type="Proteomes" id="UP000480312">
    <property type="component" value="Unassembled WGS sequence"/>
</dbReference>
<evidence type="ECO:0000313" key="2">
    <source>
        <dbReference type="Proteomes" id="UP000480312"/>
    </source>
</evidence>
<dbReference type="AlphaFoldDB" id="A0A7C9NPY3"/>
<comment type="caution">
    <text evidence="1">The sequence shown here is derived from an EMBL/GenBank/DDBJ whole genome shotgun (WGS) entry which is preliminary data.</text>
</comment>
<sequence>MVNDAHKHMSESTSYIALVLFKVGQTLAAIEAHHVVGLASSATMQRFTDAECLLLNTQDISVLPSNWLTLQDAQGPWQLGVTGEVVLTHVPISELFPLPSLIAARHASPALRGMTLRDKTLCLLFDGAALSPKN</sequence>